<reference evidence="1 2" key="1">
    <citation type="submission" date="2020-03" db="EMBL/GenBank/DDBJ databases">
        <title>Soil Listeria distribution.</title>
        <authorList>
            <person name="Liao J."/>
            <person name="Wiedmann M."/>
        </authorList>
    </citation>
    <scope>NUCLEOTIDE SEQUENCE [LARGE SCALE GENOMIC DNA]</scope>
    <source>
        <strain evidence="1 2">FSL L7-0741</strain>
    </source>
</reference>
<sequence>MIDNQLVTDIVTRRKSLHPDDPSVQEEWERLTNIFSQNENETLEYFQHCSPEILAWLSEVFEDISAALQSEQFITCIEGLALKYPDLDLELDISYAKQSMNCK</sequence>
<dbReference type="RefSeq" id="WP_185525874.1">
    <property type="nucleotide sequence ID" value="NZ_JAARWN010000004.1"/>
</dbReference>
<protein>
    <submittedName>
        <fullName evidence="1">Uncharacterized protein</fullName>
    </submittedName>
</protein>
<accession>A0A7X1CPK0</accession>
<evidence type="ECO:0000313" key="2">
    <source>
        <dbReference type="Proteomes" id="UP000535908"/>
    </source>
</evidence>
<gene>
    <name evidence="1" type="ORF">HCA69_06870</name>
</gene>
<organism evidence="1 2">
    <name type="scientific">Listeria grandensis</name>
    <dbReference type="NCBI Taxonomy" id="1494963"/>
    <lineage>
        <taxon>Bacteria</taxon>
        <taxon>Bacillati</taxon>
        <taxon>Bacillota</taxon>
        <taxon>Bacilli</taxon>
        <taxon>Bacillales</taxon>
        <taxon>Listeriaceae</taxon>
        <taxon>Listeria</taxon>
    </lineage>
</organism>
<dbReference type="Proteomes" id="UP000535908">
    <property type="component" value="Unassembled WGS sequence"/>
</dbReference>
<proteinExistence type="predicted"/>
<comment type="caution">
    <text evidence="1">The sequence shown here is derived from an EMBL/GenBank/DDBJ whole genome shotgun (WGS) entry which is preliminary data.</text>
</comment>
<dbReference type="AlphaFoldDB" id="A0A7X1CPK0"/>
<evidence type="ECO:0000313" key="1">
    <source>
        <dbReference type="EMBL" id="MBC1936084.1"/>
    </source>
</evidence>
<name>A0A7X1CPK0_9LIST</name>
<dbReference type="EMBL" id="JAARWN010000004">
    <property type="protein sequence ID" value="MBC1936084.1"/>
    <property type="molecule type" value="Genomic_DNA"/>
</dbReference>